<protein>
    <submittedName>
        <fullName evidence="1">Uncharacterized protein</fullName>
    </submittedName>
</protein>
<evidence type="ECO:0000313" key="2">
    <source>
        <dbReference type="Proteomes" id="UP000257014"/>
    </source>
</evidence>
<dbReference type="EMBL" id="QEWE01000012">
    <property type="protein sequence ID" value="REJ29994.1"/>
    <property type="molecule type" value="Genomic_DNA"/>
</dbReference>
<dbReference type="AlphaFoldDB" id="A0A3E0K6U3"/>
<evidence type="ECO:0000313" key="1">
    <source>
        <dbReference type="EMBL" id="REJ29994.1"/>
    </source>
</evidence>
<dbReference type="Proteomes" id="UP000257014">
    <property type="component" value="Unassembled WGS sequence"/>
</dbReference>
<reference evidence="1 2" key="1">
    <citation type="submission" date="2018-03" db="EMBL/GenBank/DDBJ databases">
        <authorList>
            <person name="Keele B.F."/>
        </authorList>
    </citation>
    <scope>NUCLEOTIDE SEQUENCE [LARGE SCALE GENOMIC DNA]</scope>
    <source>
        <strain evidence="1">ZCTH4_d</strain>
    </source>
</reference>
<proteinExistence type="predicted"/>
<organism evidence="1 2">
    <name type="scientific">Caldibacillus debilis</name>
    <dbReference type="NCBI Taxonomy" id="301148"/>
    <lineage>
        <taxon>Bacteria</taxon>
        <taxon>Bacillati</taxon>
        <taxon>Bacillota</taxon>
        <taxon>Bacilli</taxon>
        <taxon>Bacillales</taxon>
        <taxon>Bacillaceae</taxon>
        <taxon>Caldibacillus</taxon>
    </lineage>
</organism>
<comment type="caution">
    <text evidence="1">The sequence shown here is derived from an EMBL/GenBank/DDBJ whole genome shotgun (WGS) entry which is preliminary data.</text>
</comment>
<accession>A0A3E0K6U3</accession>
<name>A0A3E0K6U3_9BACI</name>
<gene>
    <name evidence="1" type="ORF">C6P37_04160</name>
</gene>
<sequence>MEQLENAFKKNPVADMLFFREGYFSHEKIKRVCEWARITINPSSQVIKIKMAKIGPLSSTAREKL</sequence>